<accession>A0A3R9QBZ1</accession>
<evidence type="ECO:0000313" key="2">
    <source>
        <dbReference type="EMBL" id="RZN62172.1"/>
    </source>
</evidence>
<dbReference type="EMBL" id="RCOS01000137">
    <property type="protein sequence ID" value="RSN72797.1"/>
    <property type="molecule type" value="Genomic_DNA"/>
</dbReference>
<dbReference type="Proteomes" id="UP000277582">
    <property type="component" value="Unassembled WGS sequence"/>
</dbReference>
<dbReference type="Pfam" id="PF04609">
    <property type="entry name" value="MCR_C"/>
    <property type="match status" value="1"/>
</dbReference>
<dbReference type="AlphaFoldDB" id="A0A3R9QBZ1"/>
<dbReference type="EMBL" id="RXII01000053">
    <property type="protein sequence ID" value="RZN62172.1"/>
    <property type="molecule type" value="Genomic_DNA"/>
</dbReference>
<dbReference type="Proteomes" id="UP000316217">
    <property type="component" value="Unassembled WGS sequence"/>
</dbReference>
<sequence>MYIPLLFTGGVYRHDEIEDLVDDLGGFIIQKNFAQTEVTISFIVPEEDVEKIREKAAELKGEIKEAPLVGTEIAVVVPTISIHHLPHPSCDIAEYLRRKGAKTNMIGLSRGVGKRIAMLTLFEKKLINEHDIAVFIFGNLRECITKKFDLLKDISIPVVVTGYPHLTPPEGVEYVPGIGRIVGKFSRESDIQLLEEVAQRVRKLVEMRRSMLGDFDFPPFYIKAEIEKQIPEVIEETCPAPITVKLDGLRVKLPYNKYSERLRKIKLMDTYLGDISRIFPSVIANHTLVKLALK</sequence>
<evidence type="ECO:0000313" key="3">
    <source>
        <dbReference type="Proteomes" id="UP000277582"/>
    </source>
</evidence>
<dbReference type="NCBIfam" id="TIGR03274">
    <property type="entry name" value="methan_mark_7"/>
    <property type="match status" value="1"/>
</dbReference>
<dbReference type="InterPro" id="IPR011312">
    <property type="entry name" value="Menthan_mark_7"/>
</dbReference>
<name>A0A3R9QBZ1_9CREN</name>
<protein>
    <submittedName>
        <fullName evidence="1">Methanogenesis marker 7 protein</fullName>
    </submittedName>
</protein>
<gene>
    <name evidence="1" type="ORF">D6D85_12175</name>
    <name evidence="2" type="ORF">EF810_03500</name>
</gene>
<reference evidence="2 4" key="2">
    <citation type="journal article" date="2019" name="Nat. Microbiol.">
        <title>Wide diversity of methane and short-chain alkane metabolisms in uncultured archaea.</title>
        <authorList>
            <person name="Borrel G."/>
            <person name="Adam P.S."/>
            <person name="McKay L.J."/>
            <person name="Chen L.X."/>
            <person name="Sierra-Garcia I.N."/>
            <person name="Sieber C.M."/>
            <person name="Letourneur Q."/>
            <person name="Ghozlane A."/>
            <person name="Andersen G.L."/>
            <person name="Li W.J."/>
            <person name="Hallam S.J."/>
            <person name="Muyzer G."/>
            <person name="de Oliveira V.M."/>
            <person name="Inskeep W.P."/>
            <person name="Banfield J.F."/>
            <person name="Gribaldo S."/>
        </authorList>
    </citation>
    <scope>NUCLEOTIDE SEQUENCE [LARGE SCALE GENOMIC DNA]</scope>
    <source>
        <strain evidence="2">NM4</strain>
    </source>
</reference>
<evidence type="ECO:0000313" key="4">
    <source>
        <dbReference type="Proteomes" id="UP000316217"/>
    </source>
</evidence>
<dbReference type="RefSeq" id="WP_125672232.1">
    <property type="nucleotide sequence ID" value="NZ_RCOS01000137.1"/>
</dbReference>
<dbReference type="InterPro" id="IPR026327">
    <property type="entry name" value="Me_CoM_Rdtase_prot-C-like"/>
</dbReference>
<keyword evidence="3" id="KW-1185">Reference proteome</keyword>
<dbReference type="OrthoDB" id="52512at2157"/>
<dbReference type="PIRSF" id="PIRSF019164">
    <property type="entry name" value="UCP019164"/>
    <property type="match status" value="1"/>
</dbReference>
<organism evidence="1 3">
    <name type="scientific">Candidatus Methanodesulfokora washburnensis</name>
    <dbReference type="NCBI Taxonomy" id="2478471"/>
    <lineage>
        <taxon>Archaea</taxon>
        <taxon>Thermoproteota</taxon>
        <taxon>Candidatus Korarchaeia</taxon>
        <taxon>Candidatus Korarchaeia incertae sedis</taxon>
        <taxon>Candidatus Methanodesulfokora</taxon>
    </lineage>
</organism>
<comment type="caution">
    <text evidence="1">The sequence shown here is derived from an EMBL/GenBank/DDBJ whole genome shotgun (WGS) entry which is preliminary data.</text>
</comment>
<evidence type="ECO:0000313" key="1">
    <source>
        <dbReference type="EMBL" id="RSN72797.1"/>
    </source>
</evidence>
<reference evidence="1 3" key="1">
    <citation type="submission" date="2018-10" db="EMBL/GenBank/DDBJ databases">
        <title>Co-occurring genomic capacity for anaerobic methane metabolism and dissimilatory sulfite reduction discovered in the Korarchaeota.</title>
        <authorList>
            <person name="Mckay L.J."/>
            <person name="Dlakic M."/>
            <person name="Fields M.W."/>
            <person name="Delmont T.O."/>
            <person name="Eren A.M."/>
            <person name="Jay Z.J."/>
            <person name="Klingelsmith K.B."/>
            <person name="Rusch D.B."/>
            <person name="Inskeep W.P."/>
        </authorList>
    </citation>
    <scope>NUCLEOTIDE SEQUENCE [LARGE SCALE GENOMIC DNA]</scope>
    <source>
        <strain evidence="1 3">MDKW</strain>
    </source>
</reference>
<proteinExistence type="predicted"/>